<evidence type="ECO:0000313" key="2">
    <source>
        <dbReference type="EMBL" id="CAB4765589.1"/>
    </source>
</evidence>
<proteinExistence type="predicted"/>
<evidence type="ECO:0000313" key="3">
    <source>
        <dbReference type="EMBL" id="CAB5068714.1"/>
    </source>
</evidence>
<dbReference type="AlphaFoldDB" id="A0A6J6V3A9"/>
<dbReference type="EMBL" id="CAEZYY010000037">
    <property type="protein sequence ID" value="CAB4765589.1"/>
    <property type="molecule type" value="Genomic_DNA"/>
</dbReference>
<dbReference type="EMBL" id="CAEZXX010000240">
    <property type="protein sequence ID" value="CAB4731079.1"/>
    <property type="molecule type" value="Genomic_DNA"/>
</dbReference>
<name>A0A6J6V3A9_9ZZZZ</name>
<organism evidence="2">
    <name type="scientific">freshwater metagenome</name>
    <dbReference type="NCBI Taxonomy" id="449393"/>
    <lineage>
        <taxon>unclassified sequences</taxon>
        <taxon>metagenomes</taxon>
        <taxon>ecological metagenomes</taxon>
    </lineage>
</organism>
<sequence>MLWGTTLGPSRKCSARLCLATQAGGAPSSVVAVRSPCYQGRTRTSIVFSDALPRGLGGGEETLSPPLPITNRDFRTLPSTFGRVERSRVRGLLAGLAGAGMSLTLWACGPASSTAEWARISSLTCRSTIARAHLNDPTEAQLAPERFLEERRRLLDSHRAFNTVSAFRTVCSRIRQELLAEEGLPGKPDPATEDTLS</sequence>
<evidence type="ECO:0000313" key="1">
    <source>
        <dbReference type="EMBL" id="CAB4731079.1"/>
    </source>
</evidence>
<gene>
    <name evidence="1" type="ORF">UFOPK2602_02334</name>
    <name evidence="2" type="ORF">UFOPK2806_02050</name>
    <name evidence="3" type="ORF">UFOPK4306_02492</name>
</gene>
<reference evidence="2" key="1">
    <citation type="submission" date="2020-05" db="EMBL/GenBank/DDBJ databases">
        <authorList>
            <person name="Chiriac C."/>
            <person name="Salcher M."/>
            <person name="Ghai R."/>
            <person name="Kavagutti S V."/>
        </authorList>
    </citation>
    <scope>NUCLEOTIDE SEQUENCE</scope>
</reference>
<protein>
    <submittedName>
        <fullName evidence="2">Unannotated protein</fullName>
    </submittedName>
</protein>
<dbReference type="EMBL" id="CAFBQP010000156">
    <property type="protein sequence ID" value="CAB5068714.1"/>
    <property type="molecule type" value="Genomic_DNA"/>
</dbReference>
<accession>A0A6J6V3A9</accession>